<proteinExistence type="predicted"/>
<evidence type="ECO:0000256" key="2">
    <source>
        <dbReference type="ARBA" id="ARBA00022679"/>
    </source>
</evidence>
<dbReference type="OrthoDB" id="406014at2759"/>
<organism evidence="4 5">
    <name type="scientific">Genlisea aurea</name>
    <dbReference type="NCBI Taxonomy" id="192259"/>
    <lineage>
        <taxon>Eukaryota</taxon>
        <taxon>Viridiplantae</taxon>
        <taxon>Streptophyta</taxon>
        <taxon>Embryophyta</taxon>
        <taxon>Tracheophyta</taxon>
        <taxon>Spermatophyta</taxon>
        <taxon>Magnoliopsida</taxon>
        <taxon>eudicotyledons</taxon>
        <taxon>Gunneridae</taxon>
        <taxon>Pentapetalae</taxon>
        <taxon>asterids</taxon>
        <taxon>lamiids</taxon>
        <taxon>Lamiales</taxon>
        <taxon>Lentibulariaceae</taxon>
        <taxon>Genlisea</taxon>
    </lineage>
</organism>
<keyword evidence="1" id="KW-0489">Methyltransferase</keyword>
<gene>
    <name evidence="4" type="ORF">M569_17581</name>
</gene>
<protein>
    <submittedName>
        <fullName evidence="4">Uncharacterized protein</fullName>
    </submittedName>
</protein>
<dbReference type="GO" id="GO:0032259">
    <property type="term" value="P:methylation"/>
    <property type="evidence" value="ECO:0007669"/>
    <property type="project" value="UniProtKB-KW"/>
</dbReference>
<evidence type="ECO:0000256" key="1">
    <source>
        <dbReference type="ARBA" id="ARBA00022603"/>
    </source>
</evidence>
<dbReference type="Proteomes" id="UP000015453">
    <property type="component" value="Unassembled WGS sequence"/>
</dbReference>
<evidence type="ECO:0000313" key="5">
    <source>
        <dbReference type="Proteomes" id="UP000015453"/>
    </source>
</evidence>
<name>S8BS37_9LAMI</name>
<dbReference type="SUPFAM" id="SSF53335">
    <property type="entry name" value="S-adenosyl-L-methionine-dependent methyltransferases"/>
    <property type="match status" value="1"/>
</dbReference>
<reference evidence="4 5" key="1">
    <citation type="journal article" date="2013" name="BMC Genomics">
        <title>The miniature genome of a carnivorous plant Genlisea aurea contains a low number of genes and short non-coding sequences.</title>
        <authorList>
            <person name="Leushkin E.V."/>
            <person name="Sutormin R.A."/>
            <person name="Nabieva E.R."/>
            <person name="Penin A.A."/>
            <person name="Kondrashov A.S."/>
            <person name="Logacheva M.D."/>
        </authorList>
    </citation>
    <scope>NUCLEOTIDE SEQUENCE [LARGE SCALE GENOMIC DNA]</scope>
</reference>
<dbReference type="AlphaFoldDB" id="S8BS37"/>
<keyword evidence="5" id="KW-1185">Reference proteome</keyword>
<dbReference type="InterPro" id="IPR018117">
    <property type="entry name" value="C5_DNA_meth_AS"/>
</dbReference>
<keyword evidence="3" id="KW-0949">S-adenosyl-L-methionine</keyword>
<dbReference type="Gene3D" id="3.40.50.150">
    <property type="entry name" value="Vaccinia Virus protein VP39"/>
    <property type="match status" value="1"/>
</dbReference>
<dbReference type="InterPro" id="IPR029063">
    <property type="entry name" value="SAM-dependent_MTases_sf"/>
</dbReference>
<feature type="non-terminal residue" evidence="4">
    <location>
        <position position="256"/>
    </location>
</feature>
<dbReference type="PROSITE" id="PS00094">
    <property type="entry name" value="C5_MTASE_1"/>
    <property type="match status" value="1"/>
</dbReference>
<keyword evidence="2" id="KW-0808">Transferase</keyword>
<evidence type="ECO:0000313" key="4">
    <source>
        <dbReference type="EMBL" id="EPS57239.1"/>
    </source>
</evidence>
<evidence type="ECO:0000256" key="3">
    <source>
        <dbReference type="ARBA" id="ARBA00022691"/>
    </source>
</evidence>
<dbReference type="EMBL" id="AUSU01010461">
    <property type="protein sequence ID" value="EPS57239.1"/>
    <property type="molecule type" value="Genomic_DNA"/>
</dbReference>
<accession>S8BS37</accession>
<comment type="caution">
    <text evidence="4">The sequence shown here is derived from an EMBL/GenBank/DDBJ whole genome shotgun (WGS) entry which is preliminary data.</text>
</comment>
<dbReference type="GO" id="GO:0008168">
    <property type="term" value="F:methyltransferase activity"/>
    <property type="evidence" value="ECO:0007669"/>
    <property type="project" value="UniProtKB-KW"/>
</dbReference>
<sequence length="256" mass="28664">MYIPGQGPTEDANIRMAGSKGDKEVHLKIQLRLFRAEQEIAQACSALIDTGAEAHWSQRAEVGGGSKEIMLQLGISGTLKESGRQVELKIPTYFYEADIKDDIILSYGWCRLRGVDISARHHGLLCIKSGQEVWIDGVRAKDFGKPETLVRIVDVETTKRALDLFSGTKSVSKVLKGWGYETITVDMDSRYQPDMCANILEWNYRQYPPGYFDIVTASPPCTEFSKAKTIGERKLALALEVVQKTLEIIQYFNPPT</sequence>